<reference evidence="2 3" key="1">
    <citation type="submission" date="2013-12" db="EMBL/GenBank/DDBJ databases">
        <title>Annotated genome of Streptomyces scopuliridis.</title>
        <authorList>
            <person name="Olson J.B."/>
        </authorList>
    </citation>
    <scope>NUCLEOTIDE SEQUENCE [LARGE SCALE GENOMIC DNA]</scope>
    <source>
        <strain evidence="2 3">RB72</strain>
    </source>
</reference>
<name>A0A2T7SW73_9ACTN</name>
<keyword evidence="3" id="KW-1185">Reference proteome</keyword>
<proteinExistence type="predicted"/>
<organism evidence="2 3">
    <name type="scientific">Streptomyces scopuliridis RB72</name>
    <dbReference type="NCBI Taxonomy" id="1440053"/>
    <lineage>
        <taxon>Bacteria</taxon>
        <taxon>Bacillati</taxon>
        <taxon>Actinomycetota</taxon>
        <taxon>Actinomycetes</taxon>
        <taxon>Kitasatosporales</taxon>
        <taxon>Streptomycetaceae</taxon>
        <taxon>Streptomyces</taxon>
    </lineage>
</organism>
<feature type="non-terminal residue" evidence="2">
    <location>
        <position position="80"/>
    </location>
</feature>
<comment type="caution">
    <text evidence="2">The sequence shown here is derived from an EMBL/GenBank/DDBJ whole genome shotgun (WGS) entry which is preliminary data.</text>
</comment>
<evidence type="ECO:0000313" key="3">
    <source>
        <dbReference type="Proteomes" id="UP000245992"/>
    </source>
</evidence>
<gene>
    <name evidence="2" type="ORF">Y717_25070</name>
</gene>
<sequence length="80" mass="9554">MDAIQQHMLDSYRAARRGERAPPPPGRYDRETLRTIREYRRFRAITEPESRPPWRARLRTALMWRARRSATRPARRPGGP</sequence>
<dbReference type="Proteomes" id="UP000245992">
    <property type="component" value="Unassembled WGS sequence"/>
</dbReference>
<protein>
    <submittedName>
        <fullName evidence="2">Uncharacterized protein</fullName>
    </submittedName>
</protein>
<evidence type="ECO:0000313" key="2">
    <source>
        <dbReference type="EMBL" id="PVE07146.1"/>
    </source>
</evidence>
<accession>A0A2T7SW73</accession>
<evidence type="ECO:0000256" key="1">
    <source>
        <dbReference type="SAM" id="MobiDB-lite"/>
    </source>
</evidence>
<dbReference type="AlphaFoldDB" id="A0A2T7SW73"/>
<dbReference type="EMBL" id="AZSP01000282">
    <property type="protein sequence ID" value="PVE07146.1"/>
    <property type="molecule type" value="Genomic_DNA"/>
</dbReference>
<feature type="region of interest" description="Disordered" evidence="1">
    <location>
        <begin position="1"/>
        <end position="29"/>
    </location>
</feature>